<dbReference type="OMA" id="LEACNAG"/>
<dbReference type="GeneID" id="17325145"/>
<dbReference type="PROSITE" id="PS50042">
    <property type="entry name" value="CNMP_BINDING_3"/>
    <property type="match status" value="1"/>
</dbReference>
<dbReference type="Gramene" id="CDF37561">
    <property type="protein sequence ID" value="CDF37561"/>
    <property type="gene ID" value="CHC_T00005708001"/>
</dbReference>
<dbReference type="OrthoDB" id="58719at2759"/>
<dbReference type="SMART" id="SM00100">
    <property type="entry name" value="cNMP"/>
    <property type="match status" value="1"/>
</dbReference>
<name>R7QJC9_CHOCR</name>
<accession>R7QJC9</accession>
<dbReference type="AlphaFoldDB" id="R7QJC9"/>
<evidence type="ECO:0000256" key="1">
    <source>
        <dbReference type="SAM" id="MobiDB-lite"/>
    </source>
</evidence>
<dbReference type="InterPro" id="IPR000595">
    <property type="entry name" value="cNMP-bd_dom"/>
</dbReference>
<dbReference type="InterPro" id="IPR014710">
    <property type="entry name" value="RmlC-like_jellyroll"/>
</dbReference>
<dbReference type="SUPFAM" id="SSF51206">
    <property type="entry name" value="cAMP-binding domain-like"/>
    <property type="match status" value="1"/>
</dbReference>
<organism evidence="3 4">
    <name type="scientific">Chondrus crispus</name>
    <name type="common">Carrageen Irish moss</name>
    <name type="synonym">Polymorpha crispa</name>
    <dbReference type="NCBI Taxonomy" id="2769"/>
    <lineage>
        <taxon>Eukaryota</taxon>
        <taxon>Rhodophyta</taxon>
        <taxon>Florideophyceae</taxon>
        <taxon>Rhodymeniophycidae</taxon>
        <taxon>Gigartinales</taxon>
        <taxon>Gigartinaceae</taxon>
        <taxon>Chondrus</taxon>
    </lineage>
</organism>
<feature type="domain" description="Cyclic nucleotide-binding" evidence="2">
    <location>
        <begin position="1"/>
        <end position="122"/>
    </location>
</feature>
<protein>
    <recommendedName>
        <fullName evidence="2">Cyclic nucleotide-binding domain-containing protein</fullName>
    </recommendedName>
</protein>
<evidence type="ECO:0000313" key="4">
    <source>
        <dbReference type="Proteomes" id="UP000012073"/>
    </source>
</evidence>
<dbReference type="Proteomes" id="UP000012073">
    <property type="component" value="Unassembled WGS sequence"/>
</dbReference>
<proteinExistence type="predicted"/>
<dbReference type="Pfam" id="PF00027">
    <property type="entry name" value="cNMP_binding"/>
    <property type="match status" value="1"/>
</dbReference>
<evidence type="ECO:0000259" key="2">
    <source>
        <dbReference type="PROSITE" id="PS50042"/>
    </source>
</evidence>
<evidence type="ECO:0000313" key="3">
    <source>
        <dbReference type="EMBL" id="CDF37561.1"/>
    </source>
</evidence>
<feature type="region of interest" description="Disordered" evidence="1">
    <location>
        <begin position="393"/>
        <end position="417"/>
    </location>
</feature>
<reference evidence="4" key="1">
    <citation type="journal article" date="2013" name="Proc. Natl. Acad. Sci. U.S.A.">
        <title>Genome structure and metabolic features in the red seaweed Chondrus crispus shed light on evolution of the Archaeplastida.</title>
        <authorList>
            <person name="Collen J."/>
            <person name="Porcel B."/>
            <person name="Carre W."/>
            <person name="Ball S.G."/>
            <person name="Chaparro C."/>
            <person name="Tonon T."/>
            <person name="Barbeyron T."/>
            <person name="Michel G."/>
            <person name="Noel B."/>
            <person name="Valentin K."/>
            <person name="Elias M."/>
            <person name="Artiguenave F."/>
            <person name="Arun A."/>
            <person name="Aury J.M."/>
            <person name="Barbosa-Neto J.F."/>
            <person name="Bothwell J.H."/>
            <person name="Bouget F.Y."/>
            <person name="Brillet L."/>
            <person name="Cabello-Hurtado F."/>
            <person name="Capella-Gutierrez S."/>
            <person name="Charrier B."/>
            <person name="Cladiere L."/>
            <person name="Cock J.M."/>
            <person name="Coelho S.M."/>
            <person name="Colleoni C."/>
            <person name="Czjzek M."/>
            <person name="Da Silva C."/>
            <person name="Delage L."/>
            <person name="Denoeud F."/>
            <person name="Deschamps P."/>
            <person name="Dittami S.M."/>
            <person name="Gabaldon T."/>
            <person name="Gachon C.M."/>
            <person name="Groisillier A."/>
            <person name="Herve C."/>
            <person name="Jabbari K."/>
            <person name="Katinka M."/>
            <person name="Kloareg B."/>
            <person name="Kowalczyk N."/>
            <person name="Labadie K."/>
            <person name="Leblanc C."/>
            <person name="Lopez P.J."/>
            <person name="McLachlan D.H."/>
            <person name="Meslet-Cladiere L."/>
            <person name="Moustafa A."/>
            <person name="Nehr Z."/>
            <person name="Nyvall Collen P."/>
            <person name="Panaud O."/>
            <person name="Partensky F."/>
            <person name="Poulain J."/>
            <person name="Rensing S.A."/>
            <person name="Rousvoal S."/>
            <person name="Samson G."/>
            <person name="Symeonidi A."/>
            <person name="Weissenbach J."/>
            <person name="Zambounis A."/>
            <person name="Wincker P."/>
            <person name="Boyen C."/>
        </authorList>
    </citation>
    <scope>NUCLEOTIDE SEQUENCE [LARGE SCALE GENOMIC DNA]</scope>
    <source>
        <strain evidence="4">cv. Stackhouse</strain>
    </source>
</reference>
<gene>
    <name evidence="3" type="ORF">CHC_T00005708001</name>
</gene>
<dbReference type="Gene3D" id="2.60.120.10">
    <property type="entry name" value="Jelly Rolls"/>
    <property type="match status" value="1"/>
</dbReference>
<dbReference type="InterPro" id="IPR018490">
    <property type="entry name" value="cNMP-bd_dom_sf"/>
</dbReference>
<dbReference type="EMBL" id="HG001850">
    <property type="protein sequence ID" value="CDF37561.1"/>
    <property type="molecule type" value="Genomic_DNA"/>
</dbReference>
<dbReference type="KEGG" id="ccp:CHC_T00005708001"/>
<dbReference type="CDD" id="cd00038">
    <property type="entry name" value="CAP_ED"/>
    <property type="match status" value="1"/>
</dbReference>
<sequence length="417" mass="45494">MFSRVSASELRALAGHMHKLTFSRGDVIIAQSEGADRLLLLADGYARRLRRGRDGVERYVETQACGATLSALHVTAGDPIYATAKCVTQTCAAYAMSTHTFRQQLRERPHLATQVIEGLSEDLRIKGSSFRTPLLAQRANDVNFAAVCVAATVESYYRSALNSVLNHRLSGLSSPLFPNMHVQVPARVAYIAGFKGLRALFDREIDPDKWDTHPTRVAVRVTNMVAPGIVMTPISSLLEACNVGHANPEPLMYRATRGLLPRGGREVIFGIGLNQLSDFFEERYRNVANAVVAGTAGSLSAGVVAGYFSHVPHNLSTYKLMNPNKPYPELFRMFVDKSVPEKIIPNALPKSMLPYVKATLACLIPRGVGVRTVQICGSFALLNGIIQMIEKDNRRRAGGGQPVSRGEEQPEPEAAPA</sequence>
<keyword evidence="4" id="KW-1185">Reference proteome</keyword>
<dbReference type="RefSeq" id="XP_005717432.1">
    <property type="nucleotide sequence ID" value="XM_005717375.1"/>
</dbReference>